<keyword evidence="1" id="KW-0472">Membrane</keyword>
<evidence type="ECO:0000256" key="1">
    <source>
        <dbReference type="SAM" id="Phobius"/>
    </source>
</evidence>
<sequence>MCFITGSYNKKYIVNIFFIYYFSLLIIVVFICLLLLIIDYLKSTKILKFVCYLIKSLFNFM</sequence>
<organism evidence="2 3">
    <name type="scientific">Mucilaginibacter frigoritolerans</name>
    <dbReference type="NCBI Taxonomy" id="652788"/>
    <lineage>
        <taxon>Bacteria</taxon>
        <taxon>Pseudomonadati</taxon>
        <taxon>Bacteroidota</taxon>
        <taxon>Sphingobacteriia</taxon>
        <taxon>Sphingobacteriales</taxon>
        <taxon>Sphingobacteriaceae</taxon>
        <taxon>Mucilaginibacter</taxon>
    </lineage>
</organism>
<keyword evidence="1" id="KW-1133">Transmembrane helix</keyword>
<proteinExistence type="predicted"/>
<feature type="transmembrane region" description="Helical" evidence="1">
    <location>
        <begin position="12"/>
        <end position="38"/>
    </location>
</feature>
<reference evidence="2 3" key="1">
    <citation type="submission" date="2019-07" db="EMBL/GenBank/DDBJ databases">
        <title>Genomic Encyclopedia of Archaeal and Bacterial Type Strains, Phase II (KMG-II): from individual species to whole genera.</title>
        <authorList>
            <person name="Goeker M."/>
        </authorList>
    </citation>
    <scope>NUCLEOTIDE SEQUENCE [LARGE SCALE GENOMIC DNA]</scope>
    <source>
        <strain evidence="2 3">ATCC BAA-1854</strain>
    </source>
</reference>
<name>A0A562TQ49_9SPHI</name>
<keyword evidence="3" id="KW-1185">Reference proteome</keyword>
<protein>
    <submittedName>
        <fullName evidence="2">Uncharacterized protein</fullName>
    </submittedName>
</protein>
<dbReference type="EMBL" id="VLLI01000016">
    <property type="protein sequence ID" value="TWI95334.1"/>
    <property type="molecule type" value="Genomic_DNA"/>
</dbReference>
<comment type="caution">
    <text evidence="2">The sequence shown here is derived from an EMBL/GenBank/DDBJ whole genome shotgun (WGS) entry which is preliminary data.</text>
</comment>
<dbReference type="Proteomes" id="UP000317010">
    <property type="component" value="Unassembled WGS sequence"/>
</dbReference>
<gene>
    <name evidence="2" type="ORF">JN11_04449</name>
</gene>
<evidence type="ECO:0000313" key="2">
    <source>
        <dbReference type="EMBL" id="TWI95334.1"/>
    </source>
</evidence>
<keyword evidence="1" id="KW-0812">Transmembrane</keyword>
<evidence type="ECO:0000313" key="3">
    <source>
        <dbReference type="Proteomes" id="UP000317010"/>
    </source>
</evidence>
<dbReference type="AlphaFoldDB" id="A0A562TQ49"/>
<accession>A0A562TQ49</accession>